<evidence type="ECO:0000256" key="8">
    <source>
        <dbReference type="ARBA" id="ARBA00023033"/>
    </source>
</evidence>
<feature type="non-terminal residue" evidence="11">
    <location>
        <position position="536"/>
    </location>
</feature>
<dbReference type="Pfam" id="PF00067">
    <property type="entry name" value="p450"/>
    <property type="match status" value="1"/>
</dbReference>
<keyword evidence="7 9" id="KW-0408">Iron</keyword>
<keyword evidence="5 9" id="KW-0479">Metal-binding</keyword>
<name>A0AAD6S0D2_9AGAR</name>
<dbReference type="InterPro" id="IPR036396">
    <property type="entry name" value="Cyt_P450_sf"/>
</dbReference>
<evidence type="ECO:0000256" key="10">
    <source>
        <dbReference type="RuleBase" id="RU000461"/>
    </source>
</evidence>
<proteinExistence type="inferred from homology"/>
<dbReference type="GO" id="GO:0020037">
    <property type="term" value="F:heme binding"/>
    <property type="evidence" value="ECO:0007669"/>
    <property type="project" value="InterPro"/>
</dbReference>
<dbReference type="AlphaFoldDB" id="A0AAD6S0D2"/>
<dbReference type="PANTHER" id="PTHR46300">
    <property type="entry name" value="P450, PUTATIVE (EUROFUNG)-RELATED-RELATED"/>
    <property type="match status" value="1"/>
</dbReference>
<dbReference type="PRINTS" id="PR00385">
    <property type="entry name" value="P450"/>
</dbReference>
<evidence type="ECO:0000256" key="9">
    <source>
        <dbReference type="PIRSR" id="PIRSR602401-1"/>
    </source>
</evidence>
<dbReference type="PROSITE" id="PS00086">
    <property type="entry name" value="CYTOCHROME_P450"/>
    <property type="match status" value="1"/>
</dbReference>
<keyword evidence="12" id="KW-1185">Reference proteome</keyword>
<evidence type="ECO:0000256" key="4">
    <source>
        <dbReference type="ARBA" id="ARBA00022617"/>
    </source>
</evidence>
<feature type="binding site" description="axial binding residue" evidence="9">
    <location>
        <position position="447"/>
    </location>
    <ligand>
        <name>heme</name>
        <dbReference type="ChEBI" id="CHEBI:30413"/>
    </ligand>
    <ligandPart>
        <name>Fe</name>
        <dbReference type="ChEBI" id="CHEBI:18248"/>
    </ligandPart>
</feature>
<accession>A0AAD6S0D2</accession>
<evidence type="ECO:0000256" key="5">
    <source>
        <dbReference type="ARBA" id="ARBA00022723"/>
    </source>
</evidence>
<dbReference type="CDD" id="cd11065">
    <property type="entry name" value="CYP64-like"/>
    <property type="match status" value="1"/>
</dbReference>
<evidence type="ECO:0000256" key="3">
    <source>
        <dbReference type="ARBA" id="ARBA00010617"/>
    </source>
</evidence>
<protein>
    <submittedName>
        <fullName evidence="11">Cytochrome P450</fullName>
    </submittedName>
</protein>
<keyword evidence="8 10" id="KW-0503">Monooxygenase</keyword>
<comment type="caution">
    <text evidence="11">The sequence shown here is derived from an EMBL/GenBank/DDBJ whole genome shotgun (WGS) entry which is preliminary data.</text>
</comment>
<keyword evidence="6 10" id="KW-0560">Oxidoreductase</keyword>
<comment type="pathway">
    <text evidence="2">Secondary metabolite biosynthesis.</text>
</comment>
<evidence type="ECO:0000256" key="7">
    <source>
        <dbReference type="ARBA" id="ARBA00023004"/>
    </source>
</evidence>
<dbReference type="GO" id="GO:0016705">
    <property type="term" value="F:oxidoreductase activity, acting on paired donors, with incorporation or reduction of molecular oxygen"/>
    <property type="evidence" value="ECO:0007669"/>
    <property type="project" value="InterPro"/>
</dbReference>
<evidence type="ECO:0000313" key="11">
    <source>
        <dbReference type="EMBL" id="KAJ7018889.1"/>
    </source>
</evidence>
<dbReference type="Gene3D" id="1.10.630.10">
    <property type="entry name" value="Cytochrome P450"/>
    <property type="match status" value="1"/>
</dbReference>
<gene>
    <name evidence="11" type="ORF">C8F04DRAFT_1015863</name>
</gene>
<dbReference type="SUPFAM" id="SSF48264">
    <property type="entry name" value="Cytochrome P450"/>
    <property type="match status" value="1"/>
</dbReference>
<dbReference type="Proteomes" id="UP001218188">
    <property type="component" value="Unassembled WGS sequence"/>
</dbReference>
<dbReference type="InterPro" id="IPR002401">
    <property type="entry name" value="Cyt_P450_E_grp-I"/>
</dbReference>
<sequence length="536" mass="60387">MFSPLAFSSLTWALIGSVTLLFALRWRRDGSRLPLPPGPPQLPLVGNLLDMPSDRQWEKYLEWSQKFNSDIIHLNVFGTSIVVLSSMEAVRELFDKRSSLYSDRPYMHMLNELMGWDFGIGFMKYGERWRAHRKMLHESFNVGSVKQFYPQERAATHKLLRRILQDPAEDMIEQFRRMAGGLIMQVTYGIEVSSTKDDPYISIAKEAMHGLSVASIPGAFLVDTIPALKYVPEWMPGAGFKRKAEEWRKVTRELLEVPFAETKRRMTMGIAPASFTSLNLGTLDDSEIDQKEEREQTVKASAANLYGAGADTTVSALGTFVLAMIVNPEAQKKAQAEIDSVVGIGHLPDFSDEASTPYVSAIVKEVLRWRNVTPIAIPHYLTVEDEYRGYRIPAHSVVIGNAWAILHDKDVYPDPHSFKPERFLLDGKLNLAIRDPEAAFGFGRRICPGRNMATSSLWITIASILSTFNISKATDDNGNVVELSHEYNPGLIACPLPFKCSITPRSPQAVEAIQLQWVEIRINRKSDSIRSYIICY</sequence>
<dbReference type="InterPro" id="IPR001128">
    <property type="entry name" value="Cyt_P450"/>
</dbReference>
<evidence type="ECO:0000256" key="1">
    <source>
        <dbReference type="ARBA" id="ARBA00001971"/>
    </source>
</evidence>
<dbReference type="PRINTS" id="PR00463">
    <property type="entry name" value="EP450I"/>
</dbReference>
<comment type="cofactor">
    <cofactor evidence="1 9">
        <name>heme</name>
        <dbReference type="ChEBI" id="CHEBI:30413"/>
    </cofactor>
</comment>
<dbReference type="InterPro" id="IPR017972">
    <property type="entry name" value="Cyt_P450_CS"/>
</dbReference>
<reference evidence="11" key="1">
    <citation type="submission" date="2023-03" db="EMBL/GenBank/DDBJ databases">
        <title>Massive genome expansion in bonnet fungi (Mycena s.s.) driven by repeated elements and novel gene families across ecological guilds.</title>
        <authorList>
            <consortium name="Lawrence Berkeley National Laboratory"/>
            <person name="Harder C.B."/>
            <person name="Miyauchi S."/>
            <person name="Viragh M."/>
            <person name="Kuo A."/>
            <person name="Thoen E."/>
            <person name="Andreopoulos B."/>
            <person name="Lu D."/>
            <person name="Skrede I."/>
            <person name="Drula E."/>
            <person name="Henrissat B."/>
            <person name="Morin E."/>
            <person name="Kohler A."/>
            <person name="Barry K."/>
            <person name="LaButti K."/>
            <person name="Morin E."/>
            <person name="Salamov A."/>
            <person name="Lipzen A."/>
            <person name="Mereny Z."/>
            <person name="Hegedus B."/>
            <person name="Baldrian P."/>
            <person name="Stursova M."/>
            <person name="Weitz H."/>
            <person name="Taylor A."/>
            <person name="Grigoriev I.V."/>
            <person name="Nagy L.G."/>
            <person name="Martin F."/>
            <person name="Kauserud H."/>
        </authorList>
    </citation>
    <scope>NUCLEOTIDE SEQUENCE</scope>
    <source>
        <strain evidence="11">CBHHK200</strain>
    </source>
</reference>
<organism evidence="11 12">
    <name type="scientific">Mycena alexandri</name>
    <dbReference type="NCBI Taxonomy" id="1745969"/>
    <lineage>
        <taxon>Eukaryota</taxon>
        <taxon>Fungi</taxon>
        <taxon>Dikarya</taxon>
        <taxon>Basidiomycota</taxon>
        <taxon>Agaricomycotina</taxon>
        <taxon>Agaricomycetes</taxon>
        <taxon>Agaricomycetidae</taxon>
        <taxon>Agaricales</taxon>
        <taxon>Marasmiineae</taxon>
        <taxon>Mycenaceae</taxon>
        <taxon>Mycena</taxon>
    </lineage>
</organism>
<dbReference type="GO" id="GO:0004497">
    <property type="term" value="F:monooxygenase activity"/>
    <property type="evidence" value="ECO:0007669"/>
    <property type="project" value="UniProtKB-KW"/>
</dbReference>
<dbReference type="GO" id="GO:0005506">
    <property type="term" value="F:iron ion binding"/>
    <property type="evidence" value="ECO:0007669"/>
    <property type="project" value="InterPro"/>
</dbReference>
<dbReference type="PANTHER" id="PTHR46300:SF7">
    <property type="entry name" value="P450, PUTATIVE (EUROFUNG)-RELATED"/>
    <property type="match status" value="1"/>
</dbReference>
<dbReference type="InterPro" id="IPR050364">
    <property type="entry name" value="Cytochrome_P450_fung"/>
</dbReference>
<keyword evidence="4 9" id="KW-0349">Heme</keyword>
<evidence type="ECO:0000256" key="6">
    <source>
        <dbReference type="ARBA" id="ARBA00023002"/>
    </source>
</evidence>
<dbReference type="EMBL" id="JARJCM010000318">
    <property type="protein sequence ID" value="KAJ7018889.1"/>
    <property type="molecule type" value="Genomic_DNA"/>
</dbReference>
<evidence type="ECO:0000256" key="2">
    <source>
        <dbReference type="ARBA" id="ARBA00005179"/>
    </source>
</evidence>
<evidence type="ECO:0000313" key="12">
    <source>
        <dbReference type="Proteomes" id="UP001218188"/>
    </source>
</evidence>
<comment type="similarity">
    <text evidence="3 10">Belongs to the cytochrome P450 family.</text>
</comment>